<dbReference type="Gene3D" id="3.90.1750.20">
    <property type="entry name" value="Putative Large Serine Recombinase, Chain B, Domain 2"/>
    <property type="match status" value="1"/>
</dbReference>
<accession>A0A9X2IZU6</accession>
<dbReference type="SMART" id="SM00857">
    <property type="entry name" value="Resolvase"/>
    <property type="match status" value="1"/>
</dbReference>
<evidence type="ECO:0000313" key="4">
    <source>
        <dbReference type="Proteomes" id="UP001139157"/>
    </source>
</evidence>
<dbReference type="Pfam" id="PF00239">
    <property type="entry name" value="Resolvase"/>
    <property type="match status" value="1"/>
</dbReference>
<dbReference type="InterPro" id="IPR038109">
    <property type="entry name" value="DNA_bind_recomb_sf"/>
</dbReference>
<dbReference type="EMBL" id="JAMRXG010000010">
    <property type="protein sequence ID" value="MCM6776440.1"/>
    <property type="molecule type" value="Genomic_DNA"/>
</dbReference>
<dbReference type="RefSeq" id="WP_251914737.1">
    <property type="nucleotide sequence ID" value="NZ_JAMRXG010000010.1"/>
</dbReference>
<dbReference type="InterPro" id="IPR050639">
    <property type="entry name" value="SSR_resolvase"/>
</dbReference>
<dbReference type="Pfam" id="PF07508">
    <property type="entry name" value="Recombinase"/>
    <property type="match status" value="1"/>
</dbReference>
<dbReference type="PROSITE" id="PS51737">
    <property type="entry name" value="RECOMBINASE_DNA_BIND"/>
    <property type="match status" value="1"/>
</dbReference>
<dbReference type="GO" id="GO:0000150">
    <property type="term" value="F:DNA strand exchange activity"/>
    <property type="evidence" value="ECO:0007669"/>
    <property type="project" value="InterPro"/>
</dbReference>
<dbReference type="InterPro" id="IPR036162">
    <property type="entry name" value="Resolvase-like_N_sf"/>
</dbReference>
<dbReference type="AlphaFoldDB" id="A0A9X2IZU6"/>
<proteinExistence type="predicted"/>
<dbReference type="GO" id="GO:0003677">
    <property type="term" value="F:DNA binding"/>
    <property type="evidence" value="ECO:0007669"/>
    <property type="project" value="InterPro"/>
</dbReference>
<gene>
    <name evidence="3" type="ORF">NDR86_23415</name>
</gene>
<dbReference type="Proteomes" id="UP001139157">
    <property type="component" value="Unassembled WGS sequence"/>
</dbReference>
<evidence type="ECO:0000259" key="1">
    <source>
        <dbReference type="PROSITE" id="PS51736"/>
    </source>
</evidence>
<evidence type="ECO:0000259" key="2">
    <source>
        <dbReference type="PROSITE" id="PS51737"/>
    </source>
</evidence>
<sequence length="480" mass="52736">MQLDRASQDAAFIYVRISRDKEGAGLGVERQREDCEKLAAELGLTVAAIYDDNDTSAYALRKPRKGFDAMNKALEAGEATKVLVWHTDRLVRRTAELESFIELCERHGVTVHTVKAGILDLSTATGQMIARVQGAIAQHEVARGIERMKAAKRQAALDGKYLGGPRPFGWEAGAMELRKNEANAVRDGAVRLLRGVSVRQITREWNEAGLRTSRGGKFSAQQVRAVLLRKRNAGLLEHNGKIVGEGNWEPIFDIDTLTAVEALLLDPERSKNVTFERRWMGSGVYRCGRSRCPGRMTTISANKGSVSTRSYRCEHSAHLARVAEPVDEYVEALVLERLSRADAAITLGSDEEIADIDSLKAREAAIVKRLDDLMVMFNDDEITSSQLKSGTAQKKAELAEVRAEIARAREKSVLANLILTGDDLKTSWDGLSADVKGKVIDALMTVTILPSPRGRKPGGRYFDPACIQIEWKDPAAGVAT</sequence>
<evidence type="ECO:0000313" key="3">
    <source>
        <dbReference type="EMBL" id="MCM6776440.1"/>
    </source>
</evidence>
<dbReference type="InterPro" id="IPR011109">
    <property type="entry name" value="DNA_bind_recombinase_dom"/>
</dbReference>
<comment type="caution">
    <text evidence="3">The sequence shown here is derived from an EMBL/GenBank/DDBJ whole genome shotgun (WGS) entry which is preliminary data.</text>
</comment>
<keyword evidence="4" id="KW-1185">Reference proteome</keyword>
<dbReference type="Gene3D" id="3.40.50.1390">
    <property type="entry name" value="Resolvase, N-terminal catalytic domain"/>
    <property type="match status" value="1"/>
</dbReference>
<dbReference type="InterPro" id="IPR006119">
    <property type="entry name" value="Resolv_N"/>
</dbReference>
<feature type="domain" description="Resolvase/invertase-type recombinase catalytic" evidence="1">
    <location>
        <begin position="10"/>
        <end position="159"/>
    </location>
</feature>
<name>A0A9X2IZU6_9NOCA</name>
<feature type="domain" description="Recombinase" evidence="2">
    <location>
        <begin position="167"/>
        <end position="270"/>
    </location>
</feature>
<reference evidence="3" key="1">
    <citation type="submission" date="2022-06" db="EMBL/GenBank/DDBJ databases">
        <title>Novel species in genus nocardia.</title>
        <authorList>
            <person name="Li F."/>
        </authorList>
    </citation>
    <scope>NUCLEOTIDE SEQUENCE</scope>
    <source>
        <strain evidence="3">CDC141</strain>
    </source>
</reference>
<organism evidence="3 4">
    <name type="scientific">Nocardia pulmonis</name>
    <dbReference type="NCBI Taxonomy" id="2951408"/>
    <lineage>
        <taxon>Bacteria</taxon>
        <taxon>Bacillati</taxon>
        <taxon>Actinomycetota</taxon>
        <taxon>Actinomycetes</taxon>
        <taxon>Mycobacteriales</taxon>
        <taxon>Nocardiaceae</taxon>
        <taxon>Nocardia</taxon>
    </lineage>
</organism>
<protein>
    <submittedName>
        <fullName evidence="3">Recombinase family protein</fullName>
    </submittedName>
</protein>
<dbReference type="SUPFAM" id="SSF53041">
    <property type="entry name" value="Resolvase-like"/>
    <property type="match status" value="1"/>
</dbReference>
<dbReference type="PANTHER" id="PTHR30461">
    <property type="entry name" value="DNA-INVERTASE FROM LAMBDOID PROPHAGE"/>
    <property type="match status" value="1"/>
</dbReference>
<dbReference type="PROSITE" id="PS51736">
    <property type="entry name" value="RECOMBINASES_3"/>
    <property type="match status" value="1"/>
</dbReference>
<dbReference type="PANTHER" id="PTHR30461:SF23">
    <property type="entry name" value="DNA RECOMBINASE-RELATED"/>
    <property type="match status" value="1"/>
</dbReference>
<dbReference type="CDD" id="cd00338">
    <property type="entry name" value="Ser_Recombinase"/>
    <property type="match status" value="1"/>
</dbReference>